<accession>A0AAP0EAF1</accession>
<reference evidence="1 2" key="1">
    <citation type="submission" date="2024-01" db="EMBL/GenBank/DDBJ databases">
        <title>Genome assemblies of Stephania.</title>
        <authorList>
            <person name="Yang L."/>
        </authorList>
    </citation>
    <scope>NUCLEOTIDE SEQUENCE [LARGE SCALE GENOMIC DNA]</scope>
    <source>
        <strain evidence="1">JXDWG</strain>
        <tissue evidence="1">Leaf</tissue>
    </source>
</reference>
<evidence type="ECO:0000313" key="2">
    <source>
        <dbReference type="Proteomes" id="UP001419268"/>
    </source>
</evidence>
<dbReference type="EMBL" id="JBBNAG010000012">
    <property type="protein sequence ID" value="KAK9088415.1"/>
    <property type="molecule type" value="Genomic_DNA"/>
</dbReference>
<dbReference type="AlphaFoldDB" id="A0AAP0EAF1"/>
<evidence type="ECO:0000313" key="1">
    <source>
        <dbReference type="EMBL" id="KAK9088415.1"/>
    </source>
</evidence>
<gene>
    <name evidence="1" type="ORF">Scep_027497</name>
</gene>
<dbReference type="Proteomes" id="UP001419268">
    <property type="component" value="Unassembled WGS sequence"/>
</dbReference>
<protein>
    <submittedName>
        <fullName evidence="1">Uncharacterized protein</fullName>
    </submittedName>
</protein>
<proteinExistence type="predicted"/>
<comment type="caution">
    <text evidence="1">The sequence shown here is derived from an EMBL/GenBank/DDBJ whole genome shotgun (WGS) entry which is preliminary data.</text>
</comment>
<organism evidence="1 2">
    <name type="scientific">Stephania cephalantha</name>
    <dbReference type="NCBI Taxonomy" id="152367"/>
    <lineage>
        <taxon>Eukaryota</taxon>
        <taxon>Viridiplantae</taxon>
        <taxon>Streptophyta</taxon>
        <taxon>Embryophyta</taxon>
        <taxon>Tracheophyta</taxon>
        <taxon>Spermatophyta</taxon>
        <taxon>Magnoliopsida</taxon>
        <taxon>Ranunculales</taxon>
        <taxon>Menispermaceae</taxon>
        <taxon>Menispermoideae</taxon>
        <taxon>Cissampelideae</taxon>
        <taxon>Stephania</taxon>
    </lineage>
</organism>
<sequence>MAFVDVIKVLEVRRNENGDKWGLLESLKELRPRLPEKWRRSHLSYCRGRLDSRHIFIKKSS</sequence>
<name>A0AAP0EAF1_9MAGN</name>
<keyword evidence="2" id="KW-1185">Reference proteome</keyword>